<reference evidence="2 3" key="1">
    <citation type="submission" date="2020-08" db="EMBL/GenBank/DDBJ databases">
        <title>Sequencing the genomes of 1000 actinobacteria strains.</title>
        <authorList>
            <person name="Klenk H.-P."/>
        </authorList>
    </citation>
    <scope>NUCLEOTIDE SEQUENCE [LARGE SCALE GENOMIC DNA]</scope>
    <source>
        <strain evidence="2 3">DSM 45362</strain>
    </source>
</reference>
<dbReference type="SUPFAM" id="SSF47336">
    <property type="entry name" value="ACP-like"/>
    <property type="match status" value="1"/>
</dbReference>
<name>A0A841BZB5_9ACTN</name>
<sequence length="88" mass="9652">MTTLQIPRTFQEILRPHLPYADSGELADSNELANFGLDSMGIVALMGDLEDHYGIELPDDILNEATFATVGSLWRTLVVLVPHAGDEL</sequence>
<dbReference type="Gene3D" id="1.10.1200.10">
    <property type="entry name" value="ACP-like"/>
    <property type="match status" value="1"/>
</dbReference>
<feature type="domain" description="Carrier" evidence="1">
    <location>
        <begin position="1"/>
        <end position="81"/>
    </location>
</feature>
<comment type="caution">
    <text evidence="2">The sequence shown here is derived from an EMBL/GenBank/DDBJ whole genome shotgun (WGS) entry which is preliminary data.</text>
</comment>
<proteinExistence type="predicted"/>
<dbReference type="RefSeq" id="WP_221470584.1">
    <property type="nucleotide sequence ID" value="NZ_JACHMN010000003.1"/>
</dbReference>
<keyword evidence="3" id="KW-1185">Reference proteome</keyword>
<dbReference type="InterPro" id="IPR036736">
    <property type="entry name" value="ACP-like_sf"/>
</dbReference>
<protein>
    <submittedName>
        <fullName evidence="2">Acyl carrier protein</fullName>
    </submittedName>
</protein>
<dbReference type="InterPro" id="IPR009081">
    <property type="entry name" value="PP-bd_ACP"/>
</dbReference>
<evidence type="ECO:0000313" key="2">
    <source>
        <dbReference type="EMBL" id="MBB5873474.1"/>
    </source>
</evidence>
<evidence type="ECO:0000313" key="3">
    <source>
        <dbReference type="Proteomes" id="UP000587527"/>
    </source>
</evidence>
<organism evidence="2 3">
    <name type="scientific">Allocatelliglobosispora scoriae</name>
    <dbReference type="NCBI Taxonomy" id="643052"/>
    <lineage>
        <taxon>Bacteria</taxon>
        <taxon>Bacillati</taxon>
        <taxon>Actinomycetota</taxon>
        <taxon>Actinomycetes</taxon>
        <taxon>Micromonosporales</taxon>
        <taxon>Micromonosporaceae</taxon>
        <taxon>Allocatelliglobosispora</taxon>
    </lineage>
</organism>
<accession>A0A841BZB5</accession>
<gene>
    <name evidence="2" type="ORF">F4553_006908</name>
</gene>
<dbReference type="PROSITE" id="PS50075">
    <property type="entry name" value="CARRIER"/>
    <property type="match status" value="1"/>
</dbReference>
<dbReference type="EMBL" id="JACHMN010000003">
    <property type="protein sequence ID" value="MBB5873474.1"/>
    <property type="molecule type" value="Genomic_DNA"/>
</dbReference>
<evidence type="ECO:0000259" key="1">
    <source>
        <dbReference type="PROSITE" id="PS50075"/>
    </source>
</evidence>
<dbReference type="Pfam" id="PF00550">
    <property type="entry name" value="PP-binding"/>
    <property type="match status" value="1"/>
</dbReference>
<dbReference type="AlphaFoldDB" id="A0A841BZB5"/>
<dbReference type="Proteomes" id="UP000587527">
    <property type="component" value="Unassembled WGS sequence"/>
</dbReference>